<feature type="compositionally biased region" description="Basic residues" evidence="1">
    <location>
        <begin position="1"/>
        <end position="11"/>
    </location>
</feature>
<gene>
    <name evidence="2" type="ORF">AVDCRST_MAG17-138</name>
</gene>
<proteinExistence type="predicted"/>
<dbReference type="AlphaFoldDB" id="A0A6J4RRS4"/>
<evidence type="ECO:0000313" key="2">
    <source>
        <dbReference type="EMBL" id="CAA9480579.1"/>
    </source>
</evidence>
<organism evidence="2">
    <name type="scientific">uncultured Solirubrobacterales bacterium</name>
    <dbReference type="NCBI Taxonomy" id="768556"/>
    <lineage>
        <taxon>Bacteria</taxon>
        <taxon>Bacillati</taxon>
        <taxon>Actinomycetota</taxon>
        <taxon>Thermoleophilia</taxon>
        <taxon>Solirubrobacterales</taxon>
        <taxon>environmental samples</taxon>
    </lineage>
</organism>
<name>A0A6J4RRS4_9ACTN</name>
<sequence>MANHLRTGKPHVRPDLPSHTKGIMQGNQTGNYESQIGHLPDGRSTAERSTGINPKARNPIDPRMPNISPP</sequence>
<reference evidence="2" key="1">
    <citation type="submission" date="2020-02" db="EMBL/GenBank/DDBJ databases">
        <authorList>
            <person name="Meier V. D."/>
        </authorList>
    </citation>
    <scope>NUCLEOTIDE SEQUENCE</scope>
    <source>
        <strain evidence="2">AVDCRST_MAG17</strain>
    </source>
</reference>
<dbReference type="EMBL" id="CADCVV010000010">
    <property type="protein sequence ID" value="CAA9480579.1"/>
    <property type="molecule type" value="Genomic_DNA"/>
</dbReference>
<feature type="region of interest" description="Disordered" evidence="1">
    <location>
        <begin position="1"/>
        <end position="70"/>
    </location>
</feature>
<feature type="compositionally biased region" description="Polar residues" evidence="1">
    <location>
        <begin position="25"/>
        <end position="34"/>
    </location>
</feature>
<accession>A0A6J4RRS4</accession>
<evidence type="ECO:0000256" key="1">
    <source>
        <dbReference type="SAM" id="MobiDB-lite"/>
    </source>
</evidence>
<protein>
    <submittedName>
        <fullName evidence="2">Uncharacterized protein</fullName>
    </submittedName>
</protein>